<dbReference type="InParanoid" id="A0A3M0CFT9"/>
<dbReference type="AlphaFoldDB" id="A0A3M0CFT9"/>
<comment type="subcellular location">
    <subcellularLocation>
        <location evidence="1">Cytoplasm</location>
    </subcellularLocation>
</comment>
<protein>
    <recommendedName>
        <fullName evidence="2">Cell division protein ZapA</fullName>
    </recommendedName>
    <alternativeName>
        <fullName evidence="9">Z ring-associated protein ZapA</fullName>
    </alternativeName>
</protein>
<evidence type="ECO:0000256" key="7">
    <source>
        <dbReference type="ARBA" id="ARBA00024910"/>
    </source>
</evidence>
<evidence type="ECO:0000256" key="4">
    <source>
        <dbReference type="ARBA" id="ARBA00022618"/>
    </source>
</evidence>
<dbReference type="GO" id="GO:0030428">
    <property type="term" value="C:cell septum"/>
    <property type="evidence" value="ECO:0007669"/>
    <property type="project" value="TreeGrafter"/>
</dbReference>
<dbReference type="Pfam" id="PF05164">
    <property type="entry name" value="ZapA"/>
    <property type="match status" value="1"/>
</dbReference>
<evidence type="ECO:0000256" key="8">
    <source>
        <dbReference type="ARBA" id="ARBA00026068"/>
    </source>
</evidence>
<evidence type="ECO:0000256" key="3">
    <source>
        <dbReference type="ARBA" id="ARBA00022490"/>
    </source>
</evidence>
<evidence type="ECO:0000313" key="10">
    <source>
        <dbReference type="EMBL" id="RMB07845.1"/>
    </source>
</evidence>
<evidence type="ECO:0000313" key="11">
    <source>
        <dbReference type="Proteomes" id="UP000271227"/>
    </source>
</evidence>
<dbReference type="PANTHER" id="PTHR34981">
    <property type="entry name" value="CELL DIVISION PROTEIN ZAPA"/>
    <property type="match status" value="1"/>
</dbReference>
<dbReference type="PANTHER" id="PTHR34981:SF1">
    <property type="entry name" value="CELL DIVISION PROTEIN ZAPA"/>
    <property type="match status" value="1"/>
</dbReference>
<name>A0A3M0CFT9_9PROT</name>
<dbReference type="GO" id="GO:0043093">
    <property type="term" value="P:FtsZ-dependent cytokinesis"/>
    <property type="evidence" value="ECO:0007669"/>
    <property type="project" value="TreeGrafter"/>
</dbReference>
<dbReference type="InterPro" id="IPR036192">
    <property type="entry name" value="Cell_div_ZapA-like_sf"/>
</dbReference>
<keyword evidence="4 10" id="KW-0132">Cell division</keyword>
<gene>
    <name evidence="10" type="ORF">BXY39_1938</name>
</gene>
<organism evidence="10 11">
    <name type="scientific">Eilatimonas milleporae</name>
    <dbReference type="NCBI Taxonomy" id="911205"/>
    <lineage>
        <taxon>Bacteria</taxon>
        <taxon>Pseudomonadati</taxon>
        <taxon>Pseudomonadota</taxon>
        <taxon>Alphaproteobacteria</taxon>
        <taxon>Kordiimonadales</taxon>
        <taxon>Kordiimonadaceae</taxon>
        <taxon>Eilatimonas</taxon>
    </lineage>
</organism>
<dbReference type="Gene3D" id="3.30.160.880">
    <property type="entry name" value="Cell division protein ZapA protomer, N-terminal domain"/>
    <property type="match status" value="1"/>
</dbReference>
<dbReference type="Proteomes" id="UP000271227">
    <property type="component" value="Unassembled WGS sequence"/>
</dbReference>
<accession>A0A3M0CFT9</accession>
<keyword evidence="5" id="KW-0717">Septation</keyword>
<evidence type="ECO:0000256" key="5">
    <source>
        <dbReference type="ARBA" id="ARBA00023210"/>
    </source>
</evidence>
<dbReference type="OrthoDB" id="9797575at2"/>
<sequence>MAQITVTVGGRNYTLACADGEEQRLSELAAYVDGKAAKLSTKLGQVSESRLLLMVAILIADEMREALEGKGQGGLPGGFSETDLAHLMTEVAADVEGIAARLQAS</sequence>
<comment type="subunit">
    <text evidence="8">Homodimer. Interacts with FtsZ.</text>
</comment>
<dbReference type="RefSeq" id="WP_121938626.1">
    <property type="nucleotide sequence ID" value="NZ_REFR01000011.1"/>
</dbReference>
<dbReference type="InterPro" id="IPR007838">
    <property type="entry name" value="Cell_div_ZapA-like"/>
</dbReference>
<evidence type="ECO:0000256" key="2">
    <source>
        <dbReference type="ARBA" id="ARBA00015195"/>
    </source>
</evidence>
<keyword evidence="3" id="KW-0963">Cytoplasm</keyword>
<evidence type="ECO:0000256" key="9">
    <source>
        <dbReference type="ARBA" id="ARBA00033158"/>
    </source>
</evidence>
<dbReference type="EMBL" id="REFR01000011">
    <property type="protein sequence ID" value="RMB07845.1"/>
    <property type="molecule type" value="Genomic_DNA"/>
</dbReference>
<dbReference type="SUPFAM" id="SSF102829">
    <property type="entry name" value="Cell division protein ZapA-like"/>
    <property type="match status" value="1"/>
</dbReference>
<dbReference type="GO" id="GO:0000917">
    <property type="term" value="P:division septum assembly"/>
    <property type="evidence" value="ECO:0007669"/>
    <property type="project" value="UniProtKB-KW"/>
</dbReference>
<dbReference type="GO" id="GO:0000921">
    <property type="term" value="P:septin ring assembly"/>
    <property type="evidence" value="ECO:0007669"/>
    <property type="project" value="TreeGrafter"/>
</dbReference>
<comment type="function">
    <text evidence="7">Activator of cell division through the inhibition of FtsZ GTPase activity, therefore promoting FtsZ assembly into bundles of protofilaments necessary for the formation of the division Z ring. It is recruited early at mid-cell but it is not essential for cell division.</text>
</comment>
<proteinExistence type="predicted"/>
<reference evidence="10 11" key="1">
    <citation type="submission" date="2018-10" db="EMBL/GenBank/DDBJ databases">
        <title>Genomic Encyclopedia of Archaeal and Bacterial Type Strains, Phase II (KMG-II): from individual species to whole genera.</title>
        <authorList>
            <person name="Goeker M."/>
        </authorList>
    </citation>
    <scope>NUCLEOTIDE SEQUENCE [LARGE SCALE GENOMIC DNA]</scope>
    <source>
        <strain evidence="10 11">DSM 25217</strain>
    </source>
</reference>
<evidence type="ECO:0000256" key="1">
    <source>
        <dbReference type="ARBA" id="ARBA00004496"/>
    </source>
</evidence>
<keyword evidence="6" id="KW-0131">Cell cycle</keyword>
<keyword evidence="11" id="KW-1185">Reference proteome</keyword>
<evidence type="ECO:0000256" key="6">
    <source>
        <dbReference type="ARBA" id="ARBA00023306"/>
    </source>
</evidence>
<dbReference type="GO" id="GO:0005829">
    <property type="term" value="C:cytosol"/>
    <property type="evidence" value="ECO:0007669"/>
    <property type="project" value="TreeGrafter"/>
</dbReference>
<dbReference type="GO" id="GO:0032153">
    <property type="term" value="C:cell division site"/>
    <property type="evidence" value="ECO:0007669"/>
    <property type="project" value="TreeGrafter"/>
</dbReference>
<comment type="caution">
    <text evidence="10">The sequence shown here is derived from an EMBL/GenBank/DDBJ whole genome shotgun (WGS) entry which is preliminary data.</text>
</comment>
<dbReference type="InterPro" id="IPR042233">
    <property type="entry name" value="Cell_div_ZapA_N"/>
</dbReference>